<evidence type="ECO:0000256" key="6">
    <source>
        <dbReference type="ARBA" id="ARBA00022801"/>
    </source>
</evidence>
<dbReference type="EMBL" id="JARKHS020023419">
    <property type="protein sequence ID" value="KAK8768814.1"/>
    <property type="molecule type" value="Genomic_DNA"/>
</dbReference>
<dbReference type="InterPro" id="IPR045249">
    <property type="entry name" value="HARBI1-like"/>
</dbReference>
<dbReference type="InterPro" id="IPR027806">
    <property type="entry name" value="HARBI1_dom"/>
</dbReference>
<reference evidence="12 13" key="1">
    <citation type="journal article" date="2023" name="Arcadia Sci">
        <title>De novo assembly of a long-read Amblyomma americanum tick genome.</title>
        <authorList>
            <person name="Chou S."/>
            <person name="Poskanzer K.E."/>
            <person name="Rollins M."/>
            <person name="Thuy-Boun P.S."/>
        </authorList>
    </citation>
    <scope>NUCLEOTIDE SEQUENCE [LARGE SCALE GENOMIC DNA]</scope>
    <source>
        <strain evidence="12">F_SG_1</strain>
        <tissue evidence="12">Salivary glands</tissue>
    </source>
</reference>
<keyword evidence="8" id="KW-0175">Coiled coil</keyword>
<evidence type="ECO:0000256" key="7">
    <source>
        <dbReference type="ARBA" id="ARBA00023242"/>
    </source>
</evidence>
<evidence type="ECO:0000259" key="11">
    <source>
        <dbReference type="Pfam" id="PF13359"/>
    </source>
</evidence>
<keyword evidence="10" id="KW-0472">Membrane</keyword>
<comment type="similarity">
    <text evidence="3">Belongs to the HARBI1 family.</text>
</comment>
<feature type="domain" description="DDE Tnp4" evidence="11">
    <location>
        <begin position="224"/>
        <end position="380"/>
    </location>
</feature>
<evidence type="ECO:0000256" key="1">
    <source>
        <dbReference type="ARBA" id="ARBA00001968"/>
    </source>
</evidence>
<dbReference type="GO" id="GO:0016787">
    <property type="term" value="F:hydrolase activity"/>
    <property type="evidence" value="ECO:0007669"/>
    <property type="project" value="UniProtKB-KW"/>
</dbReference>
<evidence type="ECO:0000256" key="4">
    <source>
        <dbReference type="ARBA" id="ARBA00022722"/>
    </source>
</evidence>
<dbReference type="Pfam" id="PF13359">
    <property type="entry name" value="DDE_Tnp_4"/>
    <property type="match status" value="1"/>
</dbReference>
<feature type="transmembrane region" description="Helical" evidence="10">
    <location>
        <begin position="6"/>
        <end position="25"/>
    </location>
</feature>
<feature type="compositionally biased region" description="Gly residues" evidence="9">
    <location>
        <begin position="66"/>
        <end position="77"/>
    </location>
</feature>
<comment type="subcellular location">
    <subcellularLocation>
        <location evidence="2">Nucleus</location>
    </subcellularLocation>
</comment>
<evidence type="ECO:0000256" key="8">
    <source>
        <dbReference type="SAM" id="Coils"/>
    </source>
</evidence>
<comment type="caution">
    <text evidence="12">The sequence shown here is derived from an EMBL/GenBank/DDBJ whole genome shotgun (WGS) entry which is preliminary data.</text>
</comment>
<dbReference type="PANTHER" id="PTHR22930:SF85">
    <property type="entry name" value="GH03217P-RELATED"/>
    <property type="match status" value="1"/>
</dbReference>
<evidence type="ECO:0000256" key="5">
    <source>
        <dbReference type="ARBA" id="ARBA00022723"/>
    </source>
</evidence>
<feature type="region of interest" description="Disordered" evidence="9">
    <location>
        <begin position="48"/>
        <end position="77"/>
    </location>
</feature>
<keyword evidence="6" id="KW-0378">Hydrolase</keyword>
<dbReference type="GO" id="GO:0046872">
    <property type="term" value="F:metal ion binding"/>
    <property type="evidence" value="ECO:0007669"/>
    <property type="project" value="UniProtKB-KW"/>
</dbReference>
<evidence type="ECO:0000256" key="2">
    <source>
        <dbReference type="ARBA" id="ARBA00004123"/>
    </source>
</evidence>
<keyword evidence="13" id="KW-1185">Reference proteome</keyword>
<keyword evidence="5" id="KW-0479">Metal-binding</keyword>
<evidence type="ECO:0000256" key="9">
    <source>
        <dbReference type="SAM" id="MobiDB-lite"/>
    </source>
</evidence>
<name>A0AAQ4E274_AMBAM</name>
<dbReference type="Proteomes" id="UP001321473">
    <property type="component" value="Unassembled WGS sequence"/>
</dbReference>
<evidence type="ECO:0000313" key="13">
    <source>
        <dbReference type="Proteomes" id="UP001321473"/>
    </source>
</evidence>
<comment type="cofactor">
    <cofactor evidence="1">
        <name>a divalent metal cation</name>
        <dbReference type="ChEBI" id="CHEBI:60240"/>
    </cofactor>
</comment>
<dbReference type="GO" id="GO:0005634">
    <property type="term" value="C:nucleus"/>
    <property type="evidence" value="ECO:0007669"/>
    <property type="project" value="UniProtKB-SubCell"/>
</dbReference>
<accession>A0AAQ4E274</accession>
<gene>
    <name evidence="12" type="ORF">V5799_014721</name>
</gene>
<feature type="coiled-coil region" evidence="8">
    <location>
        <begin position="20"/>
        <end position="47"/>
    </location>
</feature>
<organism evidence="12 13">
    <name type="scientific">Amblyomma americanum</name>
    <name type="common">Lone star tick</name>
    <dbReference type="NCBI Taxonomy" id="6943"/>
    <lineage>
        <taxon>Eukaryota</taxon>
        <taxon>Metazoa</taxon>
        <taxon>Ecdysozoa</taxon>
        <taxon>Arthropoda</taxon>
        <taxon>Chelicerata</taxon>
        <taxon>Arachnida</taxon>
        <taxon>Acari</taxon>
        <taxon>Parasitiformes</taxon>
        <taxon>Ixodida</taxon>
        <taxon>Ixodoidea</taxon>
        <taxon>Ixodidae</taxon>
        <taxon>Amblyomminae</taxon>
        <taxon>Amblyomma</taxon>
    </lineage>
</organism>
<dbReference type="PANTHER" id="PTHR22930">
    <property type="match status" value="1"/>
</dbReference>
<sequence>MDTRERNLYMATFGVVAAGLMLLRLRRKRQERRIRALQQRNRRLVALLASRRSPTPEEAKSPRRSGGAGRGGGVAGGVGRRRRIWTRLRSDNFWQHVMSADFDAQDWLHNFHLSRATFEHVCDLLRDHIGTHDTAWRPATPVEKKVAVYLWRLSNNCHYKALSQLFGVGRSSACVILKEAIQALILHIMPRVIKPCENTPGFFEEVYGLPGCHGVICSTYIPVSPPSYVKAAYAVPGQDGLYACLLQVVVGRDGQITAARAGQTPSRPGRLEDWAFVPELTAAFEQDAASSSAADSRDPGHFAYLVADSTFPLRPEVLTPYDFAATKPQRTYNSALNGAIGYATQTVLKMKARSKCLVAKYEGDLSSVGDLALACCVLHNICEAKGDRFDPRWAEGITATDPASCHIPKVSDEMMSKARAKRDALAIKLATRDV</sequence>
<keyword evidence="4" id="KW-0540">Nuclease</keyword>
<keyword evidence="10" id="KW-0812">Transmembrane</keyword>
<dbReference type="GO" id="GO:0004518">
    <property type="term" value="F:nuclease activity"/>
    <property type="evidence" value="ECO:0007669"/>
    <property type="project" value="UniProtKB-KW"/>
</dbReference>
<proteinExistence type="inferred from homology"/>
<evidence type="ECO:0000256" key="3">
    <source>
        <dbReference type="ARBA" id="ARBA00006958"/>
    </source>
</evidence>
<dbReference type="AlphaFoldDB" id="A0AAQ4E274"/>
<keyword evidence="7" id="KW-0539">Nucleus</keyword>
<evidence type="ECO:0000313" key="12">
    <source>
        <dbReference type="EMBL" id="KAK8768814.1"/>
    </source>
</evidence>
<keyword evidence="10" id="KW-1133">Transmembrane helix</keyword>
<evidence type="ECO:0000256" key="10">
    <source>
        <dbReference type="SAM" id="Phobius"/>
    </source>
</evidence>
<protein>
    <recommendedName>
        <fullName evidence="11">DDE Tnp4 domain-containing protein</fullName>
    </recommendedName>
</protein>